<evidence type="ECO:0000256" key="3">
    <source>
        <dbReference type="ARBA" id="ARBA00022741"/>
    </source>
</evidence>
<keyword evidence="3" id="KW-0547">Nucleotide-binding</keyword>
<comment type="catalytic activity">
    <reaction evidence="7">
        <text>1D-myo-inositol 1,3,4,6-tetrakisphosphate + ATP = 1D-myo-inositol 1,3,4,5,6-pentakisphosphate + ADP + H(+)</text>
        <dbReference type="Rhea" id="RHEA:12717"/>
        <dbReference type="ChEBI" id="CHEBI:15378"/>
        <dbReference type="ChEBI" id="CHEBI:30616"/>
        <dbReference type="ChEBI" id="CHEBI:57660"/>
        <dbReference type="ChEBI" id="CHEBI:57733"/>
        <dbReference type="ChEBI" id="CHEBI:456216"/>
        <dbReference type="EC" id="2.7.1.140"/>
    </reaction>
</comment>
<evidence type="ECO:0000313" key="9">
    <source>
        <dbReference type="EMBL" id="KAF7489260.1"/>
    </source>
</evidence>
<reference evidence="10" key="3">
    <citation type="submission" date="2022-06" db="UniProtKB">
        <authorList>
            <consortium name="EnsemblMetazoa"/>
        </authorList>
    </citation>
    <scope>IDENTIFICATION</scope>
</reference>
<dbReference type="AlphaFoldDB" id="A0A834R3Y0"/>
<accession>A0A834R3Y0</accession>
<dbReference type="EMBL" id="WVUK01000065">
    <property type="protein sequence ID" value="KAF7489260.1"/>
    <property type="molecule type" value="Genomic_DNA"/>
</dbReference>
<evidence type="ECO:0000313" key="11">
    <source>
        <dbReference type="Proteomes" id="UP000070412"/>
    </source>
</evidence>
<comment type="similarity">
    <text evidence="1 8">Belongs to the inositol phosphokinase (IPK) family.</text>
</comment>
<proteinExistence type="inferred from homology"/>
<organism evidence="9">
    <name type="scientific">Sarcoptes scabiei</name>
    <name type="common">Itch mite</name>
    <name type="synonym">Acarus scabiei</name>
    <dbReference type="NCBI Taxonomy" id="52283"/>
    <lineage>
        <taxon>Eukaryota</taxon>
        <taxon>Metazoa</taxon>
        <taxon>Ecdysozoa</taxon>
        <taxon>Arthropoda</taxon>
        <taxon>Chelicerata</taxon>
        <taxon>Arachnida</taxon>
        <taxon>Acari</taxon>
        <taxon>Acariformes</taxon>
        <taxon>Sarcoptiformes</taxon>
        <taxon>Astigmata</taxon>
        <taxon>Psoroptidia</taxon>
        <taxon>Sarcoptoidea</taxon>
        <taxon>Sarcoptidae</taxon>
        <taxon>Sarcoptinae</taxon>
        <taxon>Sarcoptes</taxon>
    </lineage>
</organism>
<evidence type="ECO:0000256" key="2">
    <source>
        <dbReference type="ARBA" id="ARBA00022679"/>
    </source>
</evidence>
<evidence type="ECO:0000256" key="5">
    <source>
        <dbReference type="ARBA" id="ARBA00022840"/>
    </source>
</evidence>
<dbReference type="EC" id="2.7.-.-" evidence="8"/>
<reference evidence="9" key="2">
    <citation type="submission" date="2020-01" db="EMBL/GenBank/DDBJ databases">
        <authorList>
            <person name="Korhonen P.K.K."/>
            <person name="Guangxu M.G."/>
            <person name="Wang T.W."/>
            <person name="Stroehlein A.J.S."/>
            <person name="Young N.D."/>
            <person name="Ang C.-S.A."/>
            <person name="Fernando D.W.F."/>
            <person name="Lu H.L."/>
            <person name="Taylor S.T."/>
            <person name="Ehtesham M.E.M."/>
            <person name="Najaraj S.H.N."/>
            <person name="Harsha G.H.G."/>
            <person name="Madugundu A.M."/>
            <person name="Renuse S.R."/>
            <person name="Holt D.H."/>
            <person name="Pandey A.P."/>
            <person name="Papenfuss A.P."/>
            <person name="Gasser R.B.G."/>
            <person name="Fischer K.F."/>
        </authorList>
    </citation>
    <scope>NUCLEOTIDE SEQUENCE</scope>
    <source>
        <strain evidence="9">SSS_KF_BRIS2020</strain>
    </source>
</reference>
<dbReference type="PANTHER" id="PTHR12400">
    <property type="entry name" value="INOSITOL POLYPHOSPHATE KINASE"/>
    <property type="match status" value="1"/>
</dbReference>
<keyword evidence="5" id="KW-0067">ATP-binding</keyword>
<sequence>MYQNGMEKAIRFDRFRLPNGAEQLDYQIAGHRFDPQRKKLGLLKHCDSGDILKPIFDQRCEREKLFYEDVFDCKNDSDLCYQRLRSMMPSYNGLFCDTEMNLDYIRLEDVTKNFLNASILDIKIGPITYDPMASEEKRKLQIEKYKHQTDLGFRILGMKIYDPERKTYDYKDKEFGLQINPGNVTKAFAIFTRNNRAVLEQFLSELNPIEEWFEKYNRNRWKFYSSSLLLAYGQLKPNRFNDISVDPQLTPKSSTKVLIRLIDFAHVFPNDGDRDENYLFGISKLKNHLRKTLKEFNIIEDN</sequence>
<evidence type="ECO:0000256" key="1">
    <source>
        <dbReference type="ARBA" id="ARBA00007374"/>
    </source>
</evidence>
<evidence type="ECO:0000256" key="6">
    <source>
        <dbReference type="ARBA" id="ARBA00036164"/>
    </source>
</evidence>
<keyword evidence="2 8" id="KW-0808">Transferase</keyword>
<dbReference type="GO" id="GO:0032958">
    <property type="term" value="P:inositol phosphate biosynthetic process"/>
    <property type="evidence" value="ECO:0007669"/>
    <property type="project" value="InterPro"/>
</dbReference>
<dbReference type="Proteomes" id="UP000070412">
    <property type="component" value="Unassembled WGS sequence"/>
</dbReference>
<dbReference type="GO" id="GO:0005737">
    <property type="term" value="C:cytoplasm"/>
    <property type="evidence" value="ECO:0007669"/>
    <property type="project" value="TreeGrafter"/>
</dbReference>
<evidence type="ECO:0000256" key="8">
    <source>
        <dbReference type="RuleBase" id="RU363090"/>
    </source>
</evidence>
<comment type="catalytic activity">
    <reaction evidence="6">
        <text>1D-myo-inositol 1,4,5-trisphosphate + 2 ATP = 1D-myo-inositol 1,3,4,5,6-pentakisphosphate + 2 ADP + 2 H(+)</text>
        <dbReference type="Rhea" id="RHEA:32359"/>
        <dbReference type="ChEBI" id="CHEBI:15378"/>
        <dbReference type="ChEBI" id="CHEBI:30616"/>
        <dbReference type="ChEBI" id="CHEBI:57733"/>
        <dbReference type="ChEBI" id="CHEBI:203600"/>
        <dbReference type="ChEBI" id="CHEBI:456216"/>
        <dbReference type="EC" id="2.7.1.151"/>
    </reaction>
</comment>
<dbReference type="GO" id="GO:0005634">
    <property type="term" value="C:nucleus"/>
    <property type="evidence" value="ECO:0007669"/>
    <property type="project" value="TreeGrafter"/>
</dbReference>
<reference evidence="11" key="1">
    <citation type="journal article" date="2020" name="PLoS Negl. Trop. Dis.">
        <title>High-quality nuclear genome for Sarcoptes scabiei-A critical resource for a neglected parasite.</title>
        <authorList>
            <person name="Korhonen P.K."/>
            <person name="Gasser R.B."/>
            <person name="Ma G."/>
            <person name="Wang T."/>
            <person name="Stroehlein A.J."/>
            <person name="Young N.D."/>
            <person name="Ang C.S."/>
            <person name="Fernando D.D."/>
            <person name="Lu H.C."/>
            <person name="Taylor S."/>
            <person name="Reynolds S.L."/>
            <person name="Mofiz E."/>
            <person name="Najaraj S.H."/>
            <person name="Gowda H."/>
            <person name="Madugundu A."/>
            <person name="Renuse S."/>
            <person name="Holt D."/>
            <person name="Pandey A."/>
            <person name="Papenfuss A.T."/>
            <person name="Fischer K."/>
        </authorList>
    </citation>
    <scope>NUCLEOTIDE SEQUENCE [LARGE SCALE GENOMIC DNA]</scope>
</reference>
<dbReference type="InterPro" id="IPR038286">
    <property type="entry name" value="IPK_sf"/>
</dbReference>
<dbReference type="Pfam" id="PF03770">
    <property type="entry name" value="IPK"/>
    <property type="match status" value="1"/>
</dbReference>
<dbReference type="Gene3D" id="3.30.470.160">
    <property type="entry name" value="Inositol polyphosphate kinase"/>
    <property type="match status" value="1"/>
</dbReference>
<dbReference type="EnsemblMetazoa" id="SSS_5901s_mrna">
    <property type="protein sequence ID" value="KAF7489260.1"/>
    <property type="gene ID" value="SSS_5901"/>
</dbReference>
<keyword evidence="11" id="KW-1185">Reference proteome</keyword>
<dbReference type="PANTHER" id="PTHR12400:SF51">
    <property type="entry name" value="INOSITOL POLYPHOSPHATE MULTIKINASE"/>
    <property type="match status" value="1"/>
</dbReference>
<evidence type="ECO:0000256" key="4">
    <source>
        <dbReference type="ARBA" id="ARBA00022777"/>
    </source>
</evidence>
<dbReference type="GO" id="GO:0005524">
    <property type="term" value="F:ATP binding"/>
    <property type="evidence" value="ECO:0007669"/>
    <property type="project" value="UniProtKB-KW"/>
</dbReference>
<evidence type="ECO:0000313" key="10">
    <source>
        <dbReference type="EnsemblMetazoa" id="KAF7489260.1"/>
    </source>
</evidence>
<dbReference type="GO" id="GO:0051765">
    <property type="term" value="F:inositol tetrakisphosphate kinase activity"/>
    <property type="evidence" value="ECO:0007669"/>
    <property type="project" value="TreeGrafter"/>
</dbReference>
<protein>
    <recommendedName>
        <fullName evidence="8">Kinase</fullName>
        <ecNumber evidence="8">2.7.-.-</ecNumber>
    </recommendedName>
</protein>
<dbReference type="InterPro" id="IPR005522">
    <property type="entry name" value="IPK"/>
</dbReference>
<evidence type="ECO:0000256" key="7">
    <source>
        <dbReference type="ARBA" id="ARBA00036525"/>
    </source>
</evidence>
<gene>
    <name evidence="9" type="ORF">SSS_5901</name>
</gene>
<dbReference type="GO" id="GO:0008440">
    <property type="term" value="F:inositol-1,4,5-trisphosphate 3-kinase activity"/>
    <property type="evidence" value="ECO:0007669"/>
    <property type="project" value="TreeGrafter"/>
</dbReference>
<keyword evidence="4 8" id="KW-0418">Kinase</keyword>
<dbReference type="SUPFAM" id="SSF56104">
    <property type="entry name" value="SAICAR synthase-like"/>
    <property type="match status" value="1"/>
</dbReference>
<dbReference type="OrthoDB" id="5958943at2759"/>
<name>A0A834R3Y0_SARSC</name>